<protein>
    <submittedName>
        <fullName evidence="3">Clp protease N-terminal domain-containing protein</fullName>
    </submittedName>
</protein>
<dbReference type="GO" id="GO:0006508">
    <property type="term" value="P:proteolysis"/>
    <property type="evidence" value="ECO:0007669"/>
    <property type="project" value="UniProtKB-KW"/>
</dbReference>
<reference evidence="3 4" key="1">
    <citation type="submission" date="2023-03" db="EMBL/GenBank/DDBJ databases">
        <title>Draft genome sequence of type strain Streptomyces ferralitis JCM 14344.</title>
        <authorList>
            <person name="Klaysubun C."/>
            <person name="Duangmal K."/>
        </authorList>
    </citation>
    <scope>NUCLEOTIDE SEQUENCE [LARGE SCALE GENOMIC DNA]</scope>
    <source>
        <strain evidence="3 4">JCM 14344</strain>
    </source>
</reference>
<dbReference type="Gene3D" id="1.10.1780.10">
    <property type="entry name" value="Clp, N-terminal domain"/>
    <property type="match status" value="2"/>
</dbReference>
<keyword evidence="4" id="KW-1185">Reference proteome</keyword>
<dbReference type="Proteomes" id="UP001220022">
    <property type="component" value="Unassembled WGS sequence"/>
</dbReference>
<dbReference type="InterPro" id="IPR036628">
    <property type="entry name" value="Clp_N_dom_sf"/>
</dbReference>
<dbReference type="InterPro" id="IPR004176">
    <property type="entry name" value="Clp_R_N"/>
</dbReference>
<dbReference type="SUPFAM" id="SSF81923">
    <property type="entry name" value="Double Clp-N motif"/>
    <property type="match status" value="2"/>
</dbReference>
<evidence type="ECO:0000313" key="3">
    <source>
        <dbReference type="EMBL" id="MDF2256818.1"/>
    </source>
</evidence>
<dbReference type="PROSITE" id="PS51903">
    <property type="entry name" value="CLP_R"/>
    <property type="match status" value="1"/>
</dbReference>
<evidence type="ECO:0000313" key="4">
    <source>
        <dbReference type="Proteomes" id="UP001220022"/>
    </source>
</evidence>
<keyword evidence="3" id="KW-0645">Protease</keyword>
<evidence type="ECO:0000259" key="2">
    <source>
        <dbReference type="PROSITE" id="PS51903"/>
    </source>
</evidence>
<keyword evidence="3" id="KW-0378">Hydrolase</keyword>
<comment type="caution">
    <text evidence="3">The sequence shown here is derived from an EMBL/GenBank/DDBJ whole genome shotgun (WGS) entry which is preliminary data.</text>
</comment>
<dbReference type="RefSeq" id="WP_275813674.1">
    <property type="nucleotide sequence ID" value="NZ_BAAANM010000001.1"/>
</dbReference>
<organism evidence="3 4">
    <name type="scientific">Streptantibioticus ferralitis</name>
    <dbReference type="NCBI Taxonomy" id="236510"/>
    <lineage>
        <taxon>Bacteria</taxon>
        <taxon>Bacillati</taxon>
        <taxon>Actinomycetota</taxon>
        <taxon>Actinomycetes</taxon>
        <taxon>Kitasatosporales</taxon>
        <taxon>Streptomycetaceae</taxon>
        <taxon>Streptantibioticus</taxon>
    </lineage>
</organism>
<dbReference type="GO" id="GO:0008233">
    <property type="term" value="F:peptidase activity"/>
    <property type="evidence" value="ECO:0007669"/>
    <property type="project" value="UniProtKB-KW"/>
</dbReference>
<dbReference type="Pfam" id="PF02861">
    <property type="entry name" value="Clp_N"/>
    <property type="match status" value="2"/>
</dbReference>
<proteinExistence type="predicted"/>
<accession>A0ABT5YZ99</accession>
<dbReference type="EMBL" id="JARHTQ010000007">
    <property type="protein sequence ID" value="MDF2256818.1"/>
    <property type="molecule type" value="Genomic_DNA"/>
</dbReference>
<name>A0ABT5YZ99_9ACTN</name>
<evidence type="ECO:0000256" key="1">
    <source>
        <dbReference type="PROSITE-ProRule" id="PRU01251"/>
    </source>
</evidence>
<sequence>MFERFSKSARDVVEGAVGHAERVVSETVAEEHLLLSLLEREGTKAAFVLNALGVTERRELLERALGEARRRGGISRVDAEALAGLGIDVTEIVARVEDAHGRGALATGRRPRHWWSAGHRPFTREAKAVLERSLRAALARGDRHIGDEHILLALAAGPGVVADVLAEYGASQAEVERVLGGDGKAQPLAG</sequence>
<feature type="domain" description="Clp R" evidence="2">
    <location>
        <begin position="2"/>
        <end position="190"/>
    </location>
</feature>
<keyword evidence="1" id="KW-0677">Repeat</keyword>
<gene>
    <name evidence="3" type="ORF">P2L57_14125</name>
</gene>